<dbReference type="GO" id="GO:0003700">
    <property type="term" value="F:DNA-binding transcription factor activity"/>
    <property type="evidence" value="ECO:0007669"/>
    <property type="project" value="TreeGrafter"/>
</dbReference>
<keyword evidence="1" id="KW-0805">Transcription regulation</keyword>
<dbReference type="PROSITE" id="PS50977">
    <property type="entry name" value="HTH_TETR_2"/>
    <property type="match status" value="1"/>
</dbReference>
<dbReference type="PRINTS" id="PR00455">
    <property type="entry name" value="HTHTETR"/>
</dbReference>
<evidence type="ECO:0000256" key="4">
    <source>
        <dbReference type="PROSITE-ProRule" id="PRU00335"/>
    </source>
</evidence>
<feature type="region of interest" description="Disordered" evidence="5">
    <location>
        <begin position="1"/>
        <end position="33"/>
    </location>
</feature>
<sequence length="225" mass="24204">MTDNKRRPGNQSPRLKNGVLDDRPGRGRPLSRAKHARMLGAATQIFLERGYDAASMDMVALHAGVSKATIYSHFTSKDALFGAIIDALVKGMVIDIGRLAVDQAPPEQVLTQVGRAYLDLALAARSLALHRLVVVEAARTTGLGKLIYRTGPARLADALATYLERQPALMVADVRLAAEQFLGMVLGHAQLRLLLKAAPPQHARADIDRLVAQAVATFLRGAFAA</sequence>
<accession>A0A5C8PKR8</accession>
<proteinExistence type="predicted"/>
<protein>
    <submittedName>
        <fullName evidence="7">TetR/AcrR family transcriptional regulator</fullName>
    </submittedName>
</protein>
<dbReference type="GO" id="GO:0000976">
    <property type="term" value="F:transcription cis-regulatory region binding"/>
    <property type="evidence" value="ECO:0007669"/>
    <property type="project" value="TreeGrafter"/>
</dbReference>
<keyword evidence="2 4" id="KW-0238">DNA-binding</keyword>
<dbReference type="InterPro" id="IPR009057">
    <property type="entry name" value="Homeodomain-like_sf"/>
</dbReference>
<reference evidence="7 8" key="1">
    <citation type="submission" date="2019-06" db="EMBL/GenBank/DDBJ databases">
        <title>New taxonomy in bacterial strain CC-CFT640, isolated from vineyard.</title>
        <authorList>
            <person name="Lin S.-Y."/>
            <person name="Tsai C.-F."/>
            <person name="Young C.-C."/>
        </authorList>
    </citation>
    <scope>NUCLEOTIDE SEQUENCE [LARGE SCALE GENOMIC DNA]</scope>
    <source>
        <strain evidence="7 8">CC-CFT640</strain>
    </source>
</reference>
<dbReference type="AlphaFoldDB" id="A0A5C8PKR8"/>
<dbReference type="InterPro" id="IPR050109">
    <property type="entry name" value="HTH-type_TetR-like_transc_reg"/>
</dbReference>
<comment type="caution">
    <text evidence="7">The sequence shown here is derived from an EMBL/GenBank/DDBJ whole genome shotgun (WGS) entry which is preliminary data.</text>
</comment>
<feature type="DNA-binding region" description="H-T-H motif" evidence="4">
    <location>
        <begin position="55"/>
        <end position="74"/>
    </location>
</feature>
<dbReference type="Pfam" id="PF00440">
    <property type="entry name" value="TetR_N"/>
    <property type="match status" value="1"/>
</dbReference>
<dbReference type="PANTHER" id="PTHR30055:SF146">
    <property type="entry name" value="HTH-TYPE TRANSCRIPTIONAL DUAL REGULATOR CECR"/>
    <property type="match status" value="1"/>
</dbReference>
<name>A0A5C8PKR8_9HYPH</name>
<dbReference type="Gene3D" id="1.10.357.10">
    <property type="entry name" value="Tetracycline Repressor, domain 2"/>
    <property type="match status" value="1"/>
</dbReference>
<dbReference type="PROSITE" id="PS01081">
    <property type="entry name" value="HTH_TETR_1"/>
    <property type="match status" value="1"/>
</dbReference>
<keyword evidence="3" id="KW-0804">Transcription</keyword>
<evidence type="ECO:0000313" key="7">
    <source>
        <dbReference type="EMBL" id="TXL73947.1"/>
    </source>
</evidence>
<dbReference type="InterPro" id="IPR001647">
    <property type="entry name" value="HTH_TetR"/>
</dbReference>
<dbReference type="Gene3D" id="1.10.10.60">
    <property type="entry name" value="Homeodomain-like"/>
    <property type="match status" value="1"/>
</dbReference>
<evidence type="ECO:0000256" key="3">
    <source>
        <dbReference type="ARBA" id="ARBA00023163"/>
    </source>
</evidence>
<organism evidence="7 8">
    <name type="scientific">Vineibacter terrae</name>
    <dbReference type="NCBI Taxonomy" id="2586908"/>
    <lineage>
        <taxon>Bacteria</taxon>
        <taxon>Pseudomonadati</taxon>
        <taxon>Pseudomonadota</taxon>
        <taxon>Alphaproteobacteria</taxon>
        <taxon>Hyphomicrobiales</taxon>
        <taxon>Vineibacter</taxon>
    </lineage>
</organism>
<keyword evidence="8" id="KW-1185">Reference proteome</keyword>
<evidence type="ECO:0000256" key="5">
    <source>
        <dbReference type="SAM" id="MobiDB-lite"/>
    </source>
</evidence>
<evidence type="ECO:0000256" key="1">
    <source>
        <dbReference type="ARBA" id="ARBA00023015"/>
    </source>
</evidence>
<dbReference type="InterPro" id="IPR023772">
    <property type="entry name" value="DNA-bd_HTH_TetR-type_CS"/>
</dbReference>
<dbReference type="FunFam" id="1.10.10.60:FF:000141">
    <property type="entry name" value="TetR family transcriptional regulator"/>
    <property type="match status" value="1"/>
</dbReference>
<dbReference type="SUPFAM" id="SSF46689">
    <property type="entry name" value="Homeodomain-like"/>
    <property type="match status" value="1"/>
</dbReference>
<dbReference type="Pfam" id="PF14246">
    <property type="entry name" value="TetR_C_7"/>
    <property type="match status" value="1"/>
</dbReference>
<evidence type="ECO:0000256" key="2">
    <source>
        <dbReference type="ARBA" id="ARBA00023125"/>
    </source>
</evidence>
<evidence type="ECO:0000259" key="6">
    <source>
        <dbReference type="PROSITE" id="PS50977"/>
    </source>
</evidence>
<gene>
    <name evidence="7" type="ORF">FHP25_18650</name>
</gene>
<dbReference type="OrthoDB" id="5292901at2"/>
<evidence type="ECO:0000313" key="8">
    <source>
        <dbReference type="Proteomes" id="UP000321638"/>
    </source>
</evidence>
<dbReference type="Proteomes" id="UP000321638">
    <property type="component" value="Unassembled WGS sequence"/>
</dbReference>
<feature type="domain" description="HTH tetR-type" evidence="6">
    <location>
        <begin position="32"/>
        <end position="92"/>
    </location>
</feature>
<dbReference type="PANTHER" id="PTHR30055">
    <property type="entry name" value="HTH-TYPE TRANSCRIPTIONAL REGULATOR RUTR"/>
    <property type="match status" value="1"/>
</dbReference>
<dbReference type="EMBL" id="VDUZ01000021">
    <property type="protein sequence ID" value="TXL73947.1"/>
    <property type="molecule type" value="Genomic_DNA"/>
</dbReference>
<dbReference type="InterPro" id="IPR039536">
    <property type="entry name" value="TetR_C_Proteobacteria"/>
</dbReference>